<sequence>MKDLQHITTFLDGVSRYFAHVSKDRKSLELGTPYLVRNHEQLGLDLTGAIAISGKTKGFVFFSSSRALLKYLLLSLGESEFSDQYMSDIVGEVANTISGNVRKTLGPEFHISTPKVISGHLDNDSLKPERLSYVLPLKWRGNTAQLIVSLDSIDARE</sequence>
<reference evidence="3" key="2">
    <citation type="submission" date="2020-09" db="EMBL/GenBank/DDBJ databases">
        <authorList>
            <person name="Sun Q."/>
            <person name="Kim S."/>
        </authorList>
    </citation>
    <scope>NUCLEOTIDE SEQUENCE</scope>
    <source>
        <strain evidence="3">KCTC 12711</strain>
    </source>
</reference>
<dbReference type="InterPro" id="IPR028051">
    <property type="entry name" value="CheX-like_dom"/>
</dbReference>
<dbReference type="RefSeq" id="WP_189398047.1">
    <property type="nucleotide sequence ID" value="NZ_BMXA01000001.1"/>
</dbReference>
<dbReference type="Gene3D" id="3.40.1550.10">
    <property type="entry name" value="CheC-like"/>
    <property type="match status" value="1"/>
</dbReference>
<evidence type="ECO:0000313" key="4">
    <source>
        <dbReference type="Proteomes" id="UP000614811"/>
    </source>
</evidence>
<evidence type="ECO:0000256" key="1">
    <source>
        <dbReference type="ARBA" id="ARBA00022500"/>
    </source>
</evidence>
<keyword evidence="1" id="KW-0145">Chemotaxis</keyword>
<evidence type="ECO:0000313" key="3">
    <source>
        <dbReference type="EMBL" id="GGZ96547.1"/>
    </source>
</evidence>
<gene>
    <name evidence="3" type="ORF">GCM10008090_00980</name>
</gene>
<accession>A0A918RG80</accession>
<dbReference type="Pfam" id="PF13690">
    <property type="entry name" value="CheX"/>
    <property type="match status" value="1"/>
</dbReference>
<keyword evidence="4" id="KW-1185">Reference proteome</keyword>
<dbReference type="AlphaFoldDB" id="A0A918RG80"/>
<comment type="caution">
    <text evidence="3">The sequence shown here is derived from an EMBL/GenBank/DDBJ whole genome shotgun (WGS) entry which is preliminary data.</text>
</comment>
<organism evidence="3 4">
    <name type="scientific">Arenicella chitinivorans</name>
    <dbReference type="NCBI Taxonomy" id="1329800"/>
    <lineage>
        <taxon>Bacteria</taxon>
        <taxon>Pseudomonadati</taxon>
        <taxon>Pseudomonadota</taxon>
        <taxon>Gammaproteobacteria</taxon>
        <taxon>Arenicellales</taxon>
        <taxon>Arenicellaceae</taxon>
        <taxon>Arenicella</taxon>
    </lineage>
</organism>
<dbReference type="SUPFAM" id="SSF103039">
    <property type="entry name" value="CheC-like"/>
    <property type="match status" value="1"/>
</dbReference>
<dbReference type="Proteomes" id="UP000614811">
    <property type="component" value="Unassembled WGS sequence"/>
</dbReference>
<reference evidence="3" key="1">
    <citation type="journal article" date="2014" name="Int. J. Syst. Evol. Microbiol.">
        <title>Complete genome sequence of Corynebacterium casei LMG S-19264T (=DSM 44701T), isolated from a smear-ripened cheese.</title>
        <authorList>
            <consortium name="US DOE Joint Genome Institute (JGI-PGF)"/>
            <person name="Walter F."/>
            <person name="Albersmeier A."/>
            <person name="Kalinowski J."/>
            <person name="Ruckert C."/>
        </authorList>
    </citation>
    <scope>NUCLEOTIDE SEQUENCE</scope>
    <source>
        <strain evidence="3">KCTC 12711</strain>
    </source>
</reference>
<dbReference type="CDD" id="cd17906">
    <property type="entry name" value="CheX"/>
    <property type="match status" value="1"/>
</dbReference>
<feature type="domain" description="Chemotaxis phosphatase CheX-like" evidence="2">
    <location>
        <begin position="47"/>
        <end position="120"/>
    </location>
</feature>
<dbReference type="GO" id="GO:0006935">
    <property type="term" value="P:chemotaxis"/>
    <property type="evidence" value="ECO:0007669"/>
    <property type="project" value="UniProtKB-KW"/>
</dbReference>
<dbReference type="EMBL" id="BMXA01000001">
    <property type="protein sequence ID" value="GGZ96547.1"/>
    <property type="molecule type" value="Genomic_DNA"/>
</dbReference>
<name>A0A918RG80_9GAMM</name>
<proteinExistence type="predicted"/>
<dbReference type="InterPro" id="IPR028976">
    <property type="entry name" value="CheC-like_sf"/>
</dbReference>
<evidence type="ECO:0000259" key="2">
    <source>
        <dbReference type="Pfam" id="PF13690"/>
    </source>
</evidence>
<protein>
    <recommendedName>
        <fullName evidence="2">Chemotaxis phosphatase CheX-like domain-containing protein</fullName>
    </recommendedName>
</protein>